<name>A0A0K9Q2Q1_ZOSMR</name>
<dbReference type="InterPro" id="IPR011990">
    <property type="entry name" value="TPR-like_helical_dom_sf"/>
</dbReference>
<dbReference type="PANTHER" id="PTHR24015">
    <property type="entry name" value="OS07G0578800 PROTEIN-RELATED"/>
    <property type="match status" value="1"/>
</dbReference>
<dbReference type="OrthoDB" id="1893323at2759"/>
<dbReference type="GO" id="GO:0003723">
    <property type="term" value="F:RNA binding"/>
    <property type="evidence" value="ECO:0000318"/>
    <property type="project" value="GO_Central"/>
</dbReference>
<dbReference type="PANTHER" id="PTHR24015:SF548">
    <property type="entry name" value="OS08G0340900 PROTEIN"/>
    <property type="match status" value="1"/>
</dbReference>
<proteinExistence type="predicted"/>
<keyword evidence="1" id="KW-0677">Repeat</keyword>
<evidence type="ECO:0000313" key="4">
    <source>
        <dbReference type="EMBL" id="KMZ74767.1"/>
    </source>
</evidence>
<evidence type="ECO:0000256" key="1">
    <source>
        <dbReference type="ARBA" id="ARBA00022737"/>
    </source>
</evidence>
<dbReference type="PROSITE" id="PS51375">
    <property type="entry name" value="PPR"/>
    <property type="match status" value="1"/>
</dbReference>
<dbReference type="AlphaFoldDB" id="A0A0K9Q2Q1"/>
<dbReference type="OMA" id="ITRQMFD"/>
<comment type="caution">
    <text evidence="4">The sequence shown here is derived from an EMBL/GenBank/DDBJ whole genome shotgun (WGS) entry which is preliminary data.</text>
</comment>
<accession>A0A0K9Q2Q1</accession>
<sequence>MGLFLLRLPTTIISPQIITQRLQTHVHRNLSSPTQLLHNRPQLPNTRMLHQHLELESSDPKDNPIADDEPSASSEPSDVLRLMDCLHVPVEADTYADLLRECTEKFDIEEGSLIHAHILKSRFSGSDVLLVANRLLLMYVSCGCPDKARQLFDRMPYRDGFSWATMIAGHSDNGQHEKALRLFVEVVESGSMPGVLCFVAALESCTETGSVVLGRCAHGLVLKTGQGSNSTRLVNSVMKFYSTVEPEALAGPMRSCWVARLALYHKLRMFREVIQVFREMRRNGGSRGGKNKTTTSLVLCIVVKTCGRMMDEGEWHGKQAHAIAIKTRLVAYGVVRSRLVEMYSRLGLVDDARKMLVIMDFECWEAMARGLRS</sequence>
<reference evidence="5" key="1">
    <citation type="journal article" date="2016" name="Nature">
        <title>The genome of the seagrass Zostera marina reveals angiosperm adaptation to the sea.</title>
        <authorList>
            <person name="Olsen J.L."/>
            <person name="Rouze P."/>
            <person name="Verhelst B."/>
            <person name="Lin Y.-C."/>
            <person name="Bayer T."/>
            <person name="Collen J."/>
            <person name="Dattolo E."/>
            <person name="De Paoli E."/>
            <person name="Dittami S."/>
            <person name="Maumus F."/>
            <person name="Michel G."/>
            <person name="Kersting A."/>
            <person name="Lauritano C."/>
            <person name="Lohaus R."/>
            <person name="Toepel M."/>
            <person name="Tonon T."/>
            <person name="Vanneste K."/>
            <person name="Amirebrahimi M."/>
            <person name="Brakel J."/>
            <person name="Bostroem C."/>
            <person name="Chovatia M."/>
            <person name="Grimwood J."/>
            <person name="Jenkins J.W."/>
            <person name="Jueterbock A."/>
            <person name="Mraz A."/>
            <person name="Stam W.T."/>
            <person name="Tice H."/>
            <person name="Bornberg-Bauer E."/>
            <person name="Green P.J."/>
            <person name="Pearson G.A."/>
            <person name="Procaccini G."/>
            <person name="Duarte C.M."/>
            <person name="Schmutz J."/>
            <person name="Reusch T.B.H."/>
            <person name="Van de Peer Y."/>
        </authorList>
    </citation>
    <scope>NUCLEOTIDE SEQUENCE [LARGE SCALE GENOMIC DNA]</scope>
    <source>
        <strain evidence="5">cv. Finnish</strain>
    </source>
</reference>
<dbReference type="Pfam" id="PF01535">
    <property type="entry name" value="PPR"/>
    <property type="match status" value="3"/>
</dbReference>
<evidence type="ECO:0000256" key="3">
    <source>
        <dbReference type="SAM" id="MobiDB-lite"/>
    </source>
</evidence>
<evidence type="ECO:0008006" key="6">
    <source>
        <dbReference type="Google" id="ProtNLM"/>
    </source>
</evidence>
<feature type="repeat" description="PPR" evidence="2">
    <location>
        <begin position="159"/>
        <end position="193"/>
    </location>
</feature>
<gene>
    <name evidence="4" type="ORF">ZOSMA_122G00350</name>
</gene>
<evidence type="ECO:0000313" key="5">
    <source>
        <dbReference type="Proteomes" id="UP000036987"/>
    </source>
</evidence>
<protein>
    <recommendedName>
        <fullName evidence="6">Pentatricopeptide repeat-containing protein</fullName>
    </recommendedName>
</protein>
<dbReference type="NCBIfam" id="TIGR00756">
    <property type="entry name" value="PPR"/>
    <property type="match status" value="1"/>
</dbReference>
<feature type="region of interest" description="Disordered" evidence="3">
    <location>
        <begin position="56"/>
        <end position="77"/>
    </location>
</feature>
<dbReference type="GO" id="GO:0009451">
    <property type="term" value="P:RNA modification"/>
    <property type="evidence" value="ECO:0000318"/>
    <property type="project" value="GO_Central"/>
</dbReference>
<dbReference type="InterPro" id="IPR002885">
    <property type="entry name" value="PPR_rpt"/>
</dbReference>
<dbReference type="Proteomes" id="UP000036987">
    <property type="component" value="Unassembled WGS sequence"/>
</dbReference>
<keyword evidence="5" id="KW-1185">Reference proteome</keyword>
<organism evidence="4 5">
    <name type="scientific">Zostera marina</name>
    <name type="common">Eelgrass</name>
    <dbReference type="NCBI Taxonomy" id="29655"/>
    <lineage>
        <taxon>Eukaryota</taxon>
        <taxon>Viridiplantae</taxon>
        <taxon>Streptophyta</taxon>
        <taxon>Embryophyta</taxon>
        <taxon>Tracheophyta</taxon>
        <taxon>Spermatophyta</taxon>
        <taxon>Magnoliopsida</taxon>
        <taxon>Liliopsida</taxon>
        <taxon>Zosteraceae</taxon>
        <taxon>Zostera</taxon>
    </lineage>
</organism>
<dbReference type="EMBL" id="LFYR01000244">
    <property type="protein sequence ID" value="KMZ74767.1"/>
    <property type="molecule type" value="Genomic_DNA"/>
</dbReference>
<evidence type="ECO:0000256" key="2">
    <source>
        <dbReference type="PROSITE-ProRule" id="PRU00708"/>
    </source>
</evidence>
<dbReference type="InterPro" id="IPR046960">
    <property type="entry name" value="PPR_At4g14850-like_plant"/>
</dbReference>
<dbReference type="Gene3D" id="1.25.40.10">
    <property type="entry name" value="Tetratricopeptide repeat domain"/>
    <property type="match status" value="1"/>
</dbReference>